<feature type="transmembrane region" description="Helical" evidence="9">
    <location>
        <begin position="128"/>
        <end position="150"/>
    </location>
</feature>
<dbReference type="GO" id="GO:0016020">
    <property type="term" value="C:membrane"/>
    <property type="evidence" value="ECO:0007669"/>
    <property type="project" value="UniProtKB-SubCell"/>
</dbReference>
<geneLocation type="mitochondrion" evidence="11"/>
<protein>
    <recommendedName>
        <fullName evidence="3 8">Cytochrome c oxidase subunit 3</fullName>
    </recommendedName>
</protein>
<dbReference type="InterPro" id="IPR035973">
    <property type="entry name" value="Cyt_c_oxidase_su3-like_sf"/>
</dbReference>
<dbReference type="SUPFAM" id="SSF81452">
    <property type="entry name" value="Cytochrome c oxidase subunit III-like"/>
    <property type="match status" value="1"/>
</dbReference>
<evidence type="ECO:0000256" key="5">
    <source>
        <dbReference type="ARBA" id="ARBA00022967"/>
    </source>
</evidence>
<reference evidence="11" key="1">
    <citation type="submission" date="2013-07" db="EMBL/GenBank/DDBJ databases">
        <title>The comparative mitochondrial genomes from Braconidae subfamilies and the phylogeny of the Hymenoptera.</title>
        <authorList>
            <person name="Li Q."/>
            <person name="Wei S.J."/>
            <person name="Chen X.X."/>
        </authorList>
    </citation>
    <scope>NUCLEOTIDE SEQUENCE</scope>
</reference>
<feature type="transmembrane region" description="Helical" evidence="9">
    <location>
        <begin position="192"/>
        <end position="220"/>
    </location>
</feature>
<evidence type="ECO:0000256" key="6">
    <source>
        <dbReference type="ARBA" id="ARBA00022989"/>
    </source>
</evidence>
<feature type="transmembrane region" description="Helical" evidence="9">
    <location>
        <begin position="241"/>
        <end position="260"/>
    </location>
</feature>
<evidence type="ECO:0000256" key="8">
    <source>
        <dbReference type="RuleBase" id="RU003375"/>
    </source>
</evidence>
<dbReference type="PANTHER" id="PTHR11403:SF7">
    <property type="entry name" value="CYTOCHROME C OXIDASE SUBUNIT 3"/>
    <property type="match status" value="1"/>
</dbReference>
<feature type="transmembrane region" description="Helical" evidence="9">
    <location>
        <begin position="39"/>
        <end position="59"/>
    </location>
</feature>
<dbReference type="CDD" id="cd01665">
    <property type="entry name" value="Cyt_c_Oxidase_III"/>
    <property type="match status" value="1"/>
</dbReference>
<evidence type="ECO:0000256" key="4">
    <source>
        <dbReference type="ARBA" id="ARBA00022692"/>
    </source>
</evidence>
<sequence>MMNLFYHSFHLVTFSPWPLFGSLSLIILMLGMINWFNLYGILMMINGKILLLLIMYQWWRDIIRESTFQGNHTLKVLTGLRIGMLMFILSEVMFFFSFFWTYFHMFLSPSIEIGSFWPPIDLLVFDPFNIPLLNTLILLSSGVSITWCHYSILKKNYMNSKISILLTLFFGFLFILFQFMEYSESYYTMSDSVYGSIFFLITGFQGLHVIIGSLFIFISMVRLIKLHYSLIHHFGFESASWYWHFVDVGGLFLYLFIYWLSY</sequence>
<organism evidence="11">
    <name type="scientific">Pambolus sp. QL-2013</name>
    <dbReference type="NCBI Taxonomy" id="1421597"/>
    <lineage>
        <taxon>Eukaryota</taxon>
        <taxon>Metazoa</taxon>
        <taxon>Ecdysozoa</taxon>
        <taxon>Arthropoda</taxon>
        <taxon>Hexapoda</taxon>
        <taxon>Insecta</taxon>
        <taxon>Pterygota</taxon>
        <taxon>Neoptera</taxon>
        <taxon>Endopterygota</taxon>
        <taxon>Hymenoptera</taxon>
        <taxon>Apocrita</taxon>
        <taxon>Ichneumonoidea</taxon>
        <taxon>Braconidae</taxon>
        <taxon>Exothecinae</taxon>
        <taxon>Pambolus</taxon>
    </lineage>
</organism>
<dbReference type="Gene3D" id="1.20.120.80">
    <property type="entry name" value="Cytochrome c oxidase, subunit III, four-helix bundle"/>
    <property type="match status" value="1"/>
</dbReference>
<feature type="domain" description="Heme-copper oxidase subunit III family profile" evidence="10">
    <location>
        <begin position="5"/>
        <end position="262"/>
    </location>
</feature>
<evidence type="ECO:0000256" key="7">
    <source>
        <dbReference type="ARBA" id="ARBA00023136"/>
    </source>
</evidence>
<keyword evidence="6 9" id="KW-1133">Transmembrane helix</keyword>
<accession>A0A0A6ZLX1</accession>
<dbReference type="GO" id="GO:0004129">
    <property type="term" value="F:cytochrome-c oxidase activity"/>
    <property type="evidence" value="ECO:0007669"/>
    <property type="project" value="InterPro"/>
</dbReference>
<dbReference type="InterPro" id="IPR024791">
    <property type="entry name" value="Cyt_c/ubiquinol_Oxase_su3"/>
</dbReference>
<dbReference type="Gene3D" id="1.10.287.70">
    <property type="match status" value="1"/>
</dbReference>
<proteinExistence type="inferred from homology"/>
<keyword evidence="5" id="KW-1278">Translocase</keyword>
<feature type="transmembrane region" description="Helical" evidence="9">
    <location>
        <begin position="12"/>
        <end position="33"/>
    </location>
</feature>
<dbReference type="EMBL" id="KF385875">
    <property type="protein sequence ID" value="AHA52552.1"/>
    <property type="molecule type" value="Genomic_DNA"/>
</dbReference>
<evidence type="ECO:0000313" key="11">
    <source>
        <dbReference type="EMBL" id="AHA52552.1"/>
    </source>
</evidence>
<keyword evidence="7 9" id="KW-0472">Membrane</keyword>
<dbReference type="InterPro" id="IPR000298">
    <property type="entry name" value="Cyt_c_oxidase-like_su3"/>
</dbReference>
<dbReference type="GO" id="GO:0006123">
    <property type="term" value="P:mitochondrial electron transport, cytochrome c to oxygen"/>
    <property type="evidence" value="ECO:0007669"/>
    <property type="project" value="TreeGrafter"/>
</dbReference>
<keyword evidence="4 8" id="KW-0812">Transmembrane</keyword>
<evidence type="ECO:0000256" key="1">
    <source>
        <dbReference type="ARBA" id="ARBA00004141"/>
    </source>
</evidence>
<dbReference type="AlphaFoldDB" id="A0A0A6ZLX1"/>
<comment type="similarity">
    <text evidence="2 8">Belongs to the cytochrome c oxidase subunit 3 family.</text>
</comment>
<feature type="transmembrane region" description="Helical" evidence="9">
    <location>
        <begin position="80"/>
        <end position="103"/>
    </location>
</feature>
<keyword evidence="8 11" id="KW-0496">Mitochondrion</keyword>
<comment type="function">
    <text evidence="8">Component of the cytochrome c oxidase, the last enzyme in the mitochondrial electron transport chain which drives oxidative phosphorylation. The respiratory chain contains 3 multisubunit complexes succinate dehydrogenase (complex II, CII), ubiquinol-cytochrome c oxidoreductase (cytochrome b-c1 complex, complex III, CIII) and cytochrome c oxidase (complex IV, CIV), that cooperate to transfer electrons derived from NADH and succinate to molecular oxygen, creating an electrochemical gradient over the inner membrane that drives transmembrane transport and the ATP synthase. Cytochrome c oxidase is the component of the respiratory chain that catalyzes the reduction of oxygen to water. Electrons originating from reduced cytochrome c in the intermembrane space (IMS) are transferred via the dinuclear copper A center (CU(A)) of subunit 2 and heme A of subunit 1 to the active site in subunit 1, a binuclear center (BNC) formed by heme A3 and copper B (CU(B)). The BNC reduces molecular oxygen to 2 water molecules using 4 electrons from cytochrome c in the IMS and 4 protons from the mitochondrial matrix.</text>
</comment>
<evidence type="ECO:0000259" key="10">
    <source>
        <dbReference type="PROSITE" id="PS50253"/>
    </source>
</evidence>
<evidence type="ECO:0000256" key="2">
    <source>
        <dbReference type="ARBA" id="ARBA00010581"/>
    </source>
</evidence>
<dbReference type="PROSITE" id="PS50253">
    <property type="entry name" value="COX3"/>
    <property type="match status" value="1"/>
</dbReference>
<name>A0A0A6ZLX1_9HYME</name>
<gene>
    <name evidence="11" type="primary">COX3</name>
</gene>
<evidence type="ECO:0000256" key="9">
    <source>
        <dbReference type="SAM" id="Phobius"/>
    </source>
</evidence>
<dbReference type="PANTHER" id="PTHR11403">
    <property type="entry name" value="CYTOCHROME C OXIDASE SUBUNIT III"/>
    <property type="match status" value="1"/>
</dbReference>
<evidence type="ECO:0000256" key="3">
    <source>
        <dbReference type="ARBA" id="ARBA00015944"/>
    </source>
</evidence>
<dbReference type="InterPro" id="IPR033945">
    <property type="entry name" value="Cyt_c_oxase_su3_dom"/>
</dbReference>
<feature type="transmembrane region" description="Helical" evidence="9">
    <location>
        <begin position="162"/>
        <end position="180"/>
    </location>
</feature>
<dbReference type="InterPro" id="IPR013833">
    <property type="entry name" value="Cyt_c_oxidase_su3_a-hlx"/>
</dbReference>
<dbReference type="Pfam" id="PF00510">
    <property type="entry name" value="COX3"/>
    <property type="match status" value="1"/>
</dbReference>
<dbReference type="GO" id="GO:0005739">
    <property type="term" value="C:mitochondrion"/>
    <property type="evidence" value="ECO:0007669"/>
    <property type="project" value="TreeGrafter"/>
</dbReference>
<comment type="subcellular location">
    <subcellularLocation>
        <location evidence="1">Membrane</location>
        <topology evidence="1">Multi-pass membrane protein</topology>
    </subcellularLocation>
</comment>